<proteinExistence type="predicted"/>
<reference evidence="2" key="1">
    <citation type="submission" date="2019-05" db="EMBL/GenBank/DDBJ databases">
        <title>Tamlana fucoidanivorans sp. nov., isolated from the surface of algae collected from Fujian province in China.</title>
        <authorList>
            <person name="Li J."/>
        </authorList>
    </citation>
    <scope>NUCLEOTIDE SEQUENCE [LARGE SCALE GENOMIC DNA]</scope>
    <source>
        <strain evidence="2">2251</strain>
        <plasmid evidence="2">unnamed10</plasmid>
    </source>
</reference>
<evidence type="ECO:0000313" key="2">
    <source>
        <dbReference type="Proteomes" id="UP000296374"/>
    </source>
</evidence>
<protein>
    <submittedName>
        <fullName evidence="1">Uncharacterized protein</fullName>
    </submittedName>
</protein>
<dbReference type="RefSeq" id="WP_139615509.1">
    <property type="nucleotide sequence ID" value="NZ_CP040757.1"/>
</dbReference>
<geneLocation type="plasmid" evidence="1 2">
    <name>unnamed10</name>
</geneLocation>
<dbReference type="Proteomes" id="UP000296374">
    <property type="component" value="Plasmid unnamed10"/>
</dbReference>
<dbReference type="KEGG" id="plia:E4191_16010"/>
<organism evidence="1 2">
    <name type="scientific">Paracoccus liaowanqingii</name>
    <dbReference type="NCBI Taxonomy" id="2560053"/>
    <lineage>
        <taxon>Bacteria</taxon>
        <taxon>Pseudomonadati</taxon>
        <taxon>Pseudomonadota</taxon>
        <taxon>Alphaproteobacteria</taxon>
        <taxon>Rhodobacterales</taxon>
        <taxon>Paracoccaceae</taxon>
        <taxon>Paracoccus</taxon>
    </lineage>
</organism>
<dbReference type="EMBL" id="CP040757">
    <property type="protein sequence ID" value="QDA35678.1"/>
    <property type="molecule type" value="Genomic_DNA"/>
</dbReference>
<name>A0A4Y5SRT4_9RHOB</name>
<accession>A0A4Y5SRT4</accession>
<keyword evidence="1" id="KW-0614">Plasmid</keyword>
<gene>
    <name evidence="1" type="ORF">E4191_16010</name>
</gene>
<evidence type="ECO:0000313" key="1">
    <source>
        <dbReference type="EMBL" id="QDA35678.1"/>
    </source>
</evidence>
<dbReference type="AlphaFoldDB" id="A0A4Y5SRT4"/>
<sequence>MTIIGADFFRILSLRGPIFKENGSFDLDLYFGINDVKRTLPRPQEFPCLTLGDRENISQRLSDAV</sequence>